<evidence type="ECO:0000313" key="2">
    <source>
        <dbReference type="EMBL" id="GJT08703.1"/>
    </source>
</evidence>
<feature type="compositionally biased region" description="Polar residues" evidence="1">
    <location>
        <begin position="1217"/>
        <end position="1241"/>
    </location>
</feature>
<feature type="compositionally biased region" description="Low complexity" evidence="1">
    <location>
        <begin position="1203"/>
        <end position="1216"/>
    </location>
</feature>
<sequence length="1303" mass="147805">MKLYIQGKDHGRIILNSVENGPLVWPTVEQEDGAIRLKTHEELSDKEKLQADCDLKATNIVLQGLPPDVYALVNHHKIANDIWDRVKLLMQGTSLSKQERVCKLFDEFDKLSHVKGETLLPPEWGKFVTDVKLTRYLHTSNHDQLYAYLEQHEAHANEVRFMRERFPDLLALVANFHQPPSQFNNYHSQYTTPYLAVPTFLPSDDPIACMNKEMEFLSVVFSPRYPSTNNQLISSFNPRNQATVQDSGVTVQQVQGRQGQNVVGLESQRNASAQAEGKELDEEQLAFLADPRVTDGQVAQTITHNAAFETYNLDAYDPDCDDISSAKAVLMANLSSCDLDVLSEFIDSQMDDMIQKKNTKFATFETEIDTLKQTLSKHVKEKESLLTTLNSFKMKFKERESKSIDKETVLENKYRELESIISQRIKQTLYDGNVLSKIHADIPVVDEEETLILAEESRLKMQMFWLQSSNKNSEEPSTSNTPIKIEVPSELPKLKDFFKEFDKGLPDEITKVQTVFTQMEAAVEQCFINEPVDISNKCLKLKAEFVKKNDAYIELSKRFSNHEQHCISLEVAMQLNQEIFQKDKSCVNQNAPEIYEYFEQNDLQAQLHAKDTVISKLKETIHSLRDNANPAKVKKDIDEIETINIELEHSVAKLLSKNEFLHKGIEHLKKIYKDQFDSIKETRTCSKEHSDSLIAQLNSKSMENADLKAQIQEKVFATAELQNELKRLKDQSPQVNTKNNRISQSSSSNKTNKVEDQSRSVKSRKNKKNHVVKTECNAYVMQSMLNANSKSVCAICNECLFDENHDKCVLDYVHDVNVLSKFKPAKSKNKKQIWKPTGKVFTEISYKWKPTRRTFTIVGNKCPLTRFTSTKVVPLKETTKQSIPTPTQGIKVYSRRPKATKYVGSSSKSKITESRISNNLEPTQAGESTISNVPSSSLIDYRVYYVEGLGHNLFSVGQFCDSDLEVAFRKHTCFVCNLEGVDLLTGSRGTNLYTLSIGDMMKSSPIYLLSKASKTKSWPMRVESNNGKKYILVIVDDYSRFTWVKFLRSKDEALEFIIKYYEDVAKAPLFMWEEAVATSCYTQNRSLIRLRYGKTPYELLHDRKPDLSYLHVFGALCYLTNDSEDLGKLKAKADVDFDELTVMASEQSSSGPALNERTPGTLSSGLVPQHPSSTPFVPPIRNDWDILLQPLFDEYFRPPPSVDHPVPEVAAPEPDVSTGTPSSTIVDQDAPSPSTLQTPRESPSHVIPPGAKEADPYIEVAHMVNNPYVGFLIPEPSFEESSSQVVLPNNVHLVNQPPEHISK</sequence>
<protein>
    <submittedName>
        <fullName evidence="2">Retrovirus-related pol polyprotein from transposon TNT 1-94</fullName>
    </submittedName>
</protein>
<feature type="region of interest" description="Disordered" evidence="1">
    <location>
        <begin position="1198"/>
        <end position="1251"/>
    </location>
</feature>
<keyword evidence="3" id="KW-1185">Reference proteome</keyword>
<dbReference type="EMBL" id="BQNB010012851">
    <property type="protein sequence ID" value="GJT08703.1"/>
    <property type="molecule type" value="Genomic_DNA"/>
</dbReference>
<accession>A0ABQ5B5A7</accession>
<dbReference type="InterPro" id="IPR012337">
    <property type="entry name" value="RNaseH-like_sf"/>
</dbReference>
<evidence type="ECO:0000313" key="3">
    <source>
        <dbReference type="Proteomes" id="UP001151760"/>
    </source>
</evidence>
<reference evidence="2" key="2">
    <citation type="submission" date="2022-01" db="EMBL/GenBank/DDBJ databases">
        <authorList>
            <person name="Yamashiro T."/>
            <person name="Shiraishi A."/>
            <person name="Satake H."/>
            <person name="Nakayama K."/>
        </authorList>
    </citation>
    <scope>NUCLEOTIDE SEQUENCE</scope>
</reference>
<feature type="compositionally biased region" description="Polar residues" evidence="1">
    <location>
        <begin position="1144"/>
        <end position="1175"/>
    </location>
</feature>
<reference evidence="2" key="1">
    <citation type="journal article" date="2022" name="Int. J. Mol. Sci.">
        <title>Draft Genome of Tanacetum Coccineum: Genomic Comparison of Closely Related Tanacetum-Family Plants.</title>
        <authorList>
            <person name="Yamashiro T."/>
            <person name="Shiraishi A."/>
            <person name="Nakayama K."/>
            <person name="Satake H."/>
        </authorList>
    </citation>
    <scope>NUCLEOTIDE SEQUENCE</scope>
</reference>
<gene>
    <name evidence="2" type="ORF">Tco_0843165</name>
</gene>
<dbReference type="PANTHER" id="PTHR42648">
    <property type="entry name" value="TRANSPOSASE, PUTATIVE-RELATED"/>
    <property type="match status" value="1"/>
</dbReference>
<organism evidence="2 3">
    <name type="scientific">Tanacetum coccineum</name>
    <dbReference type="NCBI Taxonomy" id="301880"/>
    <lineage>
        <taxon>Eukaryota</taxon>
        <taxon>Viridiplantae</taxon>
        <taxon>Streptophyta</taxon>
        <taxon>Embryophyta</taxon>
        <taxon>Tracheophyta</taxon>
        <taxon>Spermatophyta</taxon>
        <taxon>Magnoliopsida</taxon>
        <taxon>eudicotyledons</taxon>
        <taxon>Gunneridae</taxon>
        <taxon>Pentapetalae</taxon>
        <taxon>asterids</taxon>
        <taxon>campanulids</taxon>
        <taxon>Asterales</taxon>
        <taxon>Asteraceae</taxon>
        <taxon>Asteroideae</taxon>
        <taxon>Anthemideae</taxon>
        <taxon>Anthemidinae</taxon>
        <taxon>Tanacetum</taxon>
    </lineage>
</organism>
<feature type="region of interest" description="Disordered" evidence="1">
    <location>
        <begin position="1144"/>
        <end position="1177"/>
    </location>
</feature>
<dbReference type="InterPro" id="IPR036397">
    <property type="entry name" value="RNaseH_sf"/>
</dbReference>
<proteinExistence type="predicted"/>
<feature type="compositionally biased region" description="Polar residues" evidence="1">
    <location>
        <begin position="731"/>
        <end position="751"/>
    </location>
</feature>
<dbReference type="SUPFAM" id="SSF53098">
    <property type="entry name" value="Ribonuclease H-like"/>
    <property type="match status" value="1"/>
</dbReference>
<dbReference type="PANTHER" id="PTHR42648:SF32">
    <property type="entry name" value="RIBONUCLEASE H-LIKE DOMAIN, GAG-PRE-INTEGRASE DOMAIN PROTEIN-RELATED"/>
    <property type="match status" value="1"/>
</dbReference>
<dbReference type="Proteomes" id="UP001151760">
    <property type="component" value="Unassembled WGS sequence"/>
</dbReference>
<dbReference type="InterPro" id="IPR039537">
    <property type="entry name" value="Retrotran_Ty1/copia-like"/>
</dbReference>
<evidence type="ECO:0000256" key="1">
    <source>
        <dbReference type="SAM" id="MobiDB-lite"/>
    </source>
</evidence>
<feature type="region of interest" description="Disordered" evidence="1">
    <location>
        <begin position="727"/>
        <end position="768"/>
    </location>
</feature>
<dbReference type="Gene3D" id="3.30.420.10">
    <property type="entry name" value="Ribonuclease H-like superfamily/Ribonuclease H"/>
    <property type="match status" value="1"/>
</dbReference>
<comment type="caution">
    <text evidence="2">The sequence shown here is derived from an EMBL/GenBank/DDBJ whole genome shotgun (WGS) entry which is preliminary data.</text>
</comment>
<name>A0ABQ5B5A7_9ASTR</name>